<dbReference type="AlphaFoldDB" id="A0A0Z8C7N6"/>
<feature type="transmembrane region" description="Helical" evidence="1">
    <location>
        <begin position="228"/>
        <end position="246"/>
    </location>
</feature>
<dbReference type="PANTHER" id="PTHR36832">
    <property type="entry name" value="SLR1174 PROTEIN-RELATED"/>
    <property type="match status" value="1"/>
</dbReference>
<feature type="transmembrane region" description="Helical" evidence="1">
    <location>
        <begin position="138"/>
        <end position="161"/>
    </location>
</feature>
<sequence length="258" mass="29339">MNVLAYTIAEFRRRKSYRVSTILTILGAFLVVAIQISVWTSVVTENTSSQLVLYAVISRMMFILFPDHRTASIISEMIQKGDTAVYFLRPHSFMGMHFFRQVGSFVYDLIFVVTPLTFALVFYSFVTGISLVPEMVLSFIMSALLGLLISFLFGYLLGLLSIRFNQILGVLEFYDALLMLFGGSVLPISFFPEMLQKLIVLTPFYAMLSVPSSILSALLPAQYVLQQLCLQMFWVLLLALFISMYQKQLFKVMNYYGG</sequence>
<evidence type="ECO:0000313" key="2">
    <source>
        <dbReference type="EMBL" id="CYU20284.1"/>
    </source>
</evidence>
<keyword evidence="1" id="KW-1133">Transmembrane helix</keyword>
<proteinExistence type="predicted"/>
<evidence type="ECO:0000313" key="3">
    <source>
        <dbReference type="Proteomes" id="UP000073434"/>
    </source>
</evidence>
<feature type="transmembrane region" description="Helical" evidence="1">
    <location>
        <begin position="21"/>
        <end position="42"/>
    </location>
</feature>
<dbReference type="InterPro" id="IPR010390">
    <property type="entry name" value="ABC-2_transporter-like"/>
</dbReference>
<dbReference type="RefSeq" id="WP_153597518.1">
    <property type="nucleotide sequence ID" value="NZ_CEEW01000006.1"/>
</dbReference>
<dbReference type="PANTHER" id="PTHR36832:SF1">
    <property type="entry name" value="SLR1174 PROTEIN"/>
    <property type="match status" value="1"/>
</dbReference>
<gene>
    <name evidence="2" type="ORF">ERS132385_00246</name>
</gene>
<feature type="transmembrane region" description="Helical" evidence="1">
    <location>
        <begin position="198"/>
        <end position="221"/>
    </location>
</feature>
<keyword evidence="1" id="KW-0472">Membrane</keyword>
<dbReference type="Proteomes" id="UP000073434">
    <property type="component" value="Unassembled WGS sequence"/>
</dbReference>
<feature type="transmembrane region" description="Helical" evidence="1">
    <location>
        <begin position="105"/>
        <end position="126"/>
    </location>
</feature>
<keyword evidence="1" id="KW-0812">Transmembrane</keyword>
<feature type="transmembrane region" description="Helical" evidence="1">
    <location>
        <begin position="173"/>
        <end position="192"/>
    </location>
</feature>
<protein>
    <submittedName>
        <fullName evidence="2">Membrane protein</fullName>
    </submittedName>
</protein>
<dbReference type="EMBL" id="FIFW01000002">
    <property type="protein sequence ID" value="CYU20284.1"/>
    <property type="molecule type" value="Genomic_DNA"/>
</dbReference>
<dbReference type="Pfam" id="PF06182">
    <property type="entry name" value="ABC2_membrane_6"/>
    <property type="match status" value="1"/>
</dbReference>
<evidence type="ECO:0000256" key="1">
    <source>
        <dbReference type="SAM" id="Phobius"/>
    </source>
</evidence>
<name>A0A0Z8C7N6_STRSU</name>
<reference evidence="2 3" key="1">
    <citation type="submission" date="2016-02" db="EMBL/GenBank/DDBJ databases">
        <authorList>
            <consortium name="Pathogen Informatics"/>
        </authorList>
    </citation>
    <scope>NUCLEOTIDE SEQUENCE [LARGE SCALE GENOMIC DNA]</scope>
    <source>
        <strain evidence="2 3">LSS23</strain>
    </source>
</reference>
<organism evidence="2 3">
    <name type="scientific">Streptococcus suis</name>
    <dbReference type="NCBI Taxonomy" id="1307"/>
    <lineage>
        <taxon>Bacteria</taxon>
        <taxon>Bacillati</taxon>
        <taxon>Bacillota</taxon>
        <taxon>Bacilli</taxon>
        <taxon>Lactobacillales</taxon>
        <taxon>Streptococcaceae</taxon>
        <taxon>Streptococcus</taxon>
    </lineage>
</organism>
<accession>A0A0Z8C7N6</accession>